<evidence type="ECO:0000313" key="1">
    <source>
        <dbReference type="EMBL" id="JAE36475.1"/>
    </source>
</evidence>
<reference evidence="1" key="2">
    <citation type="journal article" date="2015" name="Data Brief">
        <title>Shoot transcriptome of the giant reed, Arundo donax.</title>
        <authorList>
            <person name="Barrero R.A."/>
            <person name="Guerrero F.D."/>
            <person name="Moolhuijzen P."/>
            <person name="Goolsby J.A."/>
            <person name="Tidwell J."/>
            <person name="Bellgard S.E."/>
            <person name="Bellgard M.I."/>
        </authorList>
    </citation>
    <scope>NUCLEOTIDE SEQUENCE</scope>
    <source>
        <tissue evidence="1">Shoot tissue taken approximately 20 cm above the soil surface</tissue>
    </source>
</reference>
<name>A0A0A9HH06_ARUDO</name>
<accession>A0A0A9HH06</accession>
<organism evidence="1">
    <name type="scientific">Arundo donax</name>
    <name type="common">Giant reed</name>
    <name type="synonym">Donax arundinaceus</name>
    <dbReference type="NCBI Taxonomy" id="35708"/>
    <lineage>
        <taxon>Eukaryota</taxon>
        <taxon>Viridiplantae</taxon>
        <taxon>Streptophyta</taxon>
        <taxon>Embryophyta</taxon>
        <taxon>Tracheophyta</taxon>
        <taxon>Spermatophyta</taxon>
        <taxon>Magnoliopsida</taxon>
        <taxon>Liliopsida</taxon>
        <taxon>Poales</taxon>
        <taxon>Poaceae</taxon>
        <taxon>PACMAD clade</taxon>
        <taxon>Arundinoideae</taxon>
        <taxon>Arundineae</taxon>
        <taxon>Arundo</taxon>
    </lineage>
</organism>
<reference evidence="1" key="1">
    <citation type="submission" date="2014-09" db="EMBL/GenBank/DDBJ databases">
        <authorList>
            <person name="Magalhaes I.L.F."/>
            <person name="Oliveira U."/>
            <person name="Santos F.R."/>
            <person name="Vidigal T.H.D.A."/>
            <person name="Brescovit A.D."/>
            <person name="Santos A.J."/>
        </authorList>
    </citation>
    <scope>NUCLEOTIDE SEQUENCE</scope>
    <source>
        <tissue evidence="1">Shoot tissue taken approximately 20 cm above the soil surface</tissue>
    </source>
</reference>
<proteinExistence type="predicted"/>
<dbReference type="AlphaFoldDB" id="A0A0A9HH06"/>
<sequence length="27" mass="3134">MGFQSSHNLLLFDILNSIHITREMKST</sequence>
<dbReference type="EMBL" id="GBRH01161421">
    <property type="protein sequence ID" value="JAE36475.1"/>
    <property type="molecule type" value="Transcribed_RNA"/>
</dbReference>
<protein>
    <submittedName>
        <fullName evidence="1">Uncharacterized protein</fullName>
    </submittedName>
</protein>